<proteinExistence type="predicted"/>
<dbReference type="AlphaFoldDB" id="A0A0M0BZ85"/>
<evidence type="ECO:0000256" key="1">
    <source>
        <dbReference type="ARBA" id="ARBA00022448"/>
    </source>
</evidence>
<dbReference type="GO" id="GO:0016887">
    <property type="term" value="F:ATP hydrolysis activity"/>
    <property type="evidence" value="ECO:0007669"/>
    <property type="project" value="InterPro"/>
</dbReference>
<organism evidence="5 6">
    <name type="scientific">miscellaneous Crenarchaeota group-1 archaeon SG8-32-1</name>
    <dbReference type="NCBI Taxonomy" id="1685124"/>
    <lineage>
        <taxon>Archaea</taxon>
        <taxon>Candidatus Bathyarchaeota</taxon>
        <taxon>MCG-1</taxon>
    </lineage>
</organism>
<keyword evidence="2" id="KW-0547">Nucleotide-binding</keyword>
<evidence type="ECO:0000313" key="6">
    <source>
        <dbReference type="Proteomes" id="UP000037237"/>
    </source>
</evidence>
<dbReference type="SUPFAM" id="SSF52540">
    <property type="entry name" value="P-loop containing nucleoside triphosphate hydrolases"/>
    <property type="match status" value="1"/>
</dbReference>
<sequence>MPLIEVFELRKQFGTLHALKGVNFKVMPGEIYGLLGPNGAGKTTTIRAIIGLIEPSSGCAMIEGVDSAKNPVYVKSKIGYVAEKPTLYESLSARDFLEYVSSIRKLDQTSVNRIITKLGQVFEMANFFDAPIATLSTGMKQKVALIASLVHQPSVLLLDEPLSGLDAKTSRIVKDLLSLHAKKGGAILFCTHIMEVAENICTRIGIIYGGKIVAEGTLDQLKNGSKSETLEEVFLKLTNEENEIADKSRLLGEAFFKDETA</sequence>
<feature type="domain" description="ABC transporter" evidence="4">
    <location>
        <begin position="4"/>
        <end position="234"/>
    </location>
</feature>
<dbReference type="EMBL" id="LFWU01000017">
    <property type="protein sequence ID" value="KON33917.1"/>
    <property type="molecule type" value="Genomic_DNA"/>
</dbReference>
<dbReference type="PANTHER" id="PTHR42939:SF1">
    <property type="entry name" value="ABC TRANSPORTER ATP-BINDING PROTEIN ALBC-RELATED"/>
    <property type="match status" value="1"/>
</dbReference>
<dbReference type="Proteomes" id="UP000037237">
    <property type="component" value="Unassembled WGS sequence"/>
</dbReference>
<dbReference type="Pfam" id="PF00005">
    <property type="entry name" value="ABC_tran"/>
    <property type="match status" value="1"/>
</dbReference>
<dbReference type="PROSITE" id="PS50893">
    <property type="entry name" value="ABC_TRANSPORTER_2"/>
    <property type="match status" value="1"/>
</dbReference>
<protein>
    <recommendedName>
        <fullName evidence="4">ABC transporter domain-containing protein</fullName>
    </recommendedName>
</protein>
<keyword evidence="1" id="KW-0813">Transport</keyword>
<gene>
    <name evidence="5" type="ORF">AC477_00965</name>
</gene>
<dbReference type="InterPro" id="IPR051782">
    <property type="entry name" value="ABC_Transporter_VariousFunc"/>
</dbReference>
<dbReference type="InterPro" id="IPR003593">
    <property type="entry name" value="AAA+_ATPase"/>
</dbReference>
<dbReference type="SMART" id="SM00382">
    <property type="entry name" value="AAA"/>
    <property type="match status" value="1"/>
</dbReference>
<evidence type="ECO:0000256" key="3">
    <source>
        <dbReference type="ARBA" id="ARBA00022840"/>
    </source>
</evidence>
<dbReference type="PANTHER" id="PTHR42939">
    <property type="entry name" value="ABC TRANSPORTER ATP-BINDING PROTEIN ALBC-RELATED"/>
    <property type="match status" value="1"/>
</dbReference>
<reference evidence="5 6" key="1">
    <citation type="submission" date="2015-06" db="EMBL/GenBank/DDBJ databases">
        <title>New insights into the roles of widespread benthic archaea in carbon and nitrogen cycling.</title>
        <authorList>
            <person name="Lazar C.S."/>
            <person name="Baker B.J."/>
            <person name="Seitz K.W."/>
            <person name="Hyde A.S."/>
            <person name="Dick G.J."/>
            <person name="Hinrichs K.-U."/>
            <person name="Teske A.P."/>
        </authorList>
    </citation>
    <scope>NUCLEOTIDE SEQUENCE [LARGE SCALE GENOMIC DNA]</scope>
    <source>
        <strain evidence="5">SG8-32-1</strain>
    </source>
</reference>
<evidence type="ECO:0000313" key="5">
    <source>
        <dbReference type="EMBL" id="KON33917.1"/>
    </source>
</evidence>
<dbReference type="CDD" id="cd03230">
    <property type="entry name" value="ABC_DR_subfamily_A"/>
    <property type="match status" value="1"/>
</dbReference>
<comment type="caution">
    <text evidence="5">The sequence shown here is derived from an EMBL/GenBank/DDBJ whole genome shotgun (WGS) entry which is preliminary data.</text>
</comment>
<dbReference type="InterPro" id="IPR003439">
    <property type="entry name" value="ABC_transporter-like_ATP-bd"/>
</dbReference>
<dbReference type="GO" id="GO:0005524">
    <property type="term" value="F:ATP binding"/>
    <property type="evidence" value="ECO:0007669"/>
    <property type="project" value="UniProtKB-KW"/>
</dbReference>
<accession>A0A0M0BZ85</accession>
<evidence type="ECO:0000256" key="2">
    <source>
        <dbReference type="ARBA" id="ARBA00022741"/>
    </source>
</evidence>
<dbReference type="Gene3D" id="3.40.50.300">
    <property type="entry name" value="P-loop containing nucleotide triphosphate hydrolases"/>
    <property type="match status" value="1"/>
</dbReference>
<keyword evidence="3" id="KW-0067">ATP-binding</keyword>
<name>A0A0M0BZ85_9ARCH</name>
<evidence type="ECO:0000259" key="4">
    <source>
        <dbReference type="PROSITE" id="PS50893"/>
    </source>
</evidence>
<dbReference type="InterPro" id="IPR027417">
    <property type="entry name" value="P-loop_NTPase"/>
</dbReference>